<feature type="domain" description="ABC transmembrane type-1" evidence="10">
    <location>
        <begin position="30"/>
        <end position="320"/>
    </location>
</feature>
<evidence type="ECO:0000313" key="11">
    <source>
        <dbReference type="EMBL" id="RGT57696.1"/>
    </source>
</evidence>
<dbReference type="PROSITE" id="PS50893">
    <property type="entry name" value="ABC_TRANSPORTER_2"/>
    <property type="match status" value="1"/>
</dbReference>
<dbReference type="Proteomes" id="UP000284731">
    <property type="component" value="Unassembled WGS sequence"/>
</dbReference>
<feature type="transmembrane region" description="Helical" evidence="8">
    <location>
        <begin position="166"/>
        <end position="187"/>
    </location>
</feature>
<proteinExistence type="predicted"/>
<comment type="subcellular location">
    <subcellularLocation>
        <location evidence="1">Cell membrane</location>
        <topology evidence="1">Multi-pass membrane protein</topology>
    </subcellularLocation>
</comment>
<dbReference type="AlphaFoldDB" id="A0A412PHN7"/>
<feature type="transmembrane region" description="Helical" evidence="8">
    <location>
        <begin position="261"/>
        <end position="282"/>
    </location>
</feature>
<feature type="transmembrane region" description="Helical" evidence="8">
    <location>
        <begin position="60"/>
        <end position="82"/>
    </location>
</feature>
<organism evidence="11 12">
    <name type="scientific">Solobacterium moorei</name>
    <dbReference type="NCBI Taxonomy" id="102148"/>
    <lineage>
        <taxon>Bacteria</taxon>
        <taxon>Bacillati</taxon>
        <taxon>Bacillota</taxon>
        <taxon>Erysipelotrichia</taxon>
        <taxon>Erysipelotrichales</taxon>
        <taxon>Erysipelotrichaceae</taxon>
        <taxon>Solobacterium</taxon>
    </lineage>
</organism>
<dbReference type="InterPro" id="IPR027417">
    <property type="entry name" value="P-loop_NTPase"/>
</dbReference>
<keyword evidence="5 11" id="KW-0067">ATP-binding</keyword>
<evidence type="ECO:0000256" key="7">
    <source>
        <dbReference type="ARBA" id="ARBA00023136"/>
    </source>
</evidence>
<evidence type="ECO:0000256" key="6">
    <source>
        <dbReference type="ARBA" id="ARBA00022989"/>
    </source>
</evidence>
<dbReference type="GO" id="GO:0005886">
    <property type="term" value="C:plasma membrane"/>
    <property type="evidence" value="ECO:0007669"/>
    <property type="project" value="UniProtKB-SubCell"/>
</dbReference>
<feature type="transmembrane region" description="Helical" evidence="8">
    <location>
        <begin position="139"/>
        <end position="160"/>
    </location>
</feature>
<evidence type="ECO:0000256" key="5">
    <source>
        <dbReference type="ARBA" id="ARBA00022840"/>
    </source>
</evidence>
<keyword evidence="3 8" id="KW-0812">Transmembrane</keyword>
<reference evidence="11 12" key="1">
    <citation type="submission" date="2018-08" db="EMBL/GenBank/DDBJ databases">
        <title>A genome reference for cultivated species of the human gut microbiota.</title>
        <authorList>
            <person name="Zou Y."/>
            <person name="Xue W."/>
            <person name="Luo G."/>
        </authorList>
    </citation>
    <scope>NUCLEOTIDE SEQUENCE [LARGE SCALE GENOMIC DNA]</scope>
    <source>
        <strain evidence="11 12">AF18-46</strain>
    </source>
</reference>
<dbReference type="Pfam" id="PF00005">
    <property type="entry name" value="ABC_tran"/>
    <property type="match status" value="1"/>
</dbReference>
<evidence type="ECO:0000259" key="10">
    <source>
        <dbReference type="PROSITE" id="PS50929"/>
    </source>
</evidence>
<dbReference type="PANTHER" id="PTHR43394">
    <property type="entry name" value="ATP-DEPENDENT PERMEASE MDL1, MITOCHONDRIAL"/>
    <property type="match status" value="1"/>
</dbReference>
<dbReference type="InterPro" id="IPR039421">
    <property type="entry name" value="Type_1_exporter"/>
</dbReference>
<sequence>MAELQWQGGGRMNYFRRLFELVGKDKVKFIFGLFFAFFKNFSFMFIFGALYIAFLNIHALTATVIWNCVMIMIGGILFHFVFRYLEDILVSAEGYVMFRNFRLQVGDELKKAPLGYFDDAKLGNIQGAMTTSINALENYTMMLVTGVIAGFGISILLTIAMSKMNVSLGLFMIPVLVVLSFTLGKLYKIAMRNVPLQHKVEQEMNFAVIDMIRGMSVLRTYPINEDSPVKNMIQEKAKDLYAEKKKVDIRCEVEFSWRAKVYSFIVNAASVILIILTVHLYMHEQITFANCMTMLVGSYLIFLGLAPLSDTAFLYAKIPGQQKYLDDVFQIPQLEEGNQTTINGPLDIRFDHVWFGYRKDTPVIKDLSFEIKQNEKVAIVGPSGCGKTTIVNLLSRFWDVDKGAIYLAGKDIRAYTVETLFKQMSVVFQDVYLFNDTIMNNIRFAKPEATDQEIYDVCQKARCAEFISKLPQGYETVIGEGGANLSGGEKQRISIARALLKDAPIILLDEATSSVDPENEAEILAAIDALCKGKTVISIAHRISTVESVDHILVIDDGSLQEEGKHADLIQNGGIYAGFIKSRKDAKGWRIEN</sequence>
<keyword evidence="2" id="KW-0813">Transport</keyword>
<dbReference type="GO" id="GO:0005524">
    <property type="term" value="F:ATP binding"/>
    <property type="evidence" value="ECO:0007669"/>
    <property type="project" value="UniProtKB-KW"/>
</dbReference>
<name>A0A412PHN7_9FIRM</name>
<evidence type="ECO:0000256" key="8">
    <source>
        <dbReference type="SAM" id="Phobius"/>
    </source>
</evidence>
<dbReference type="GO" id="GO:0015421">
    <property type="term" value="F:ABC-type oligopeptide transporter activity"/>
    <property type="evidence" value="ECO:0007669"/>
    <property type="project" value="TreeGrafter"/>
</dbReference>
<dbReference type="SUPFAM" id="SSF90123">
    <property type="entry name" value="ABC transporter transmembrane region"/>
    <property type="match status" value="1"/>
</dbReference>
<dbReference type="Gene3D" id="3.40.50.300">
    <property type="entry name" value="P-loop containing nucleotide triphosphate hydrolases"/>
    <property type="match status" value="1"/>
</dbReference>
<dbReference type="Gene3D" id="1.20.1560.10">
    <property type="entry name" value="ABC transporter type 1, transmembrane domain"/>
    <property type="match status" value="1"/>
</dbReference>
<dbReference type="InterPro" id="IPR011527">
    <property type="entry name" value="ABC1_TM_dom"/>
</dbReference>
<evidence type="ECO:0000256" key="4">
    <source>
        <dbReference type="ARBA" id="ARBA00022741"/>
    </source>
</evidence>
<evidence type="ECO:0000313" key="12">
    <source>
        <dbReference type="Proteomes" id="UP000284731"/>
    </source>
</evidence>
<dbReference type="PROSITE" id="PS00211">
    <property type="entry name" value="ABC_TRANSPORTER_1"/>
    <property type="match status" value="1"/>
</dbReference>
<dbReference type="PROSITE" id="PS50929">
    <property type="entry name" value="ABC_TM1F"/>
    <property type="match status" value="1"/>
</dbReference>
<dbReference type="PANTHER" id="PTHR43394:SF1">
    <property type="entry name" value="ATP-BINDING CASSETTE SUB-FAMILY B MEMBER 10, MITOCHONDRIAL"/>
    <property type="match status" value="1"/>
</dbReference>
<gene>
    <name evidence="11" type="ORF">DWX20_01220</name>
</gene>
<comment type="caution">
    <text evidence="11">The sequence shown here is derived from an EMBL/GenBank/DDBJ whole genome shotgun (WGS) entry which is preliminary data.</text>
</comment>
<dbReference type="InterPro" id="IPR003439">
    <property type="entry name" value="ABC_transporter-like_ATP-bd"/>
</dbReference>
<feature type="transmembrane region" description="Helical" evidence="8">
    <location>
        <begin position="29"/>
        <end position="54"/>
    </location>
</feature>
<dbReference type="EMBL" id="QRWX01000001">
    <property type="protein sequence ID" value="RGT57696.1"/>
    <property type="molecule type" value="Genomic_DNA"/>
</dbReference>
<evidence type="ECO:0000256" key="2">
    <source>
        <dbReference type="ARBA" id="ARBA00022448"/>
    </source>
</evidence>
<dbReference type="GO" id="GO:0016887">
    <property type="term" value="F:ATP hydrolysis activity"/>
    <property type="evidence" value="ECO:0007669"/>
    <property type="project" value="InterPro"/>
</dbReference>
<keyword evidence="4" id="KW-0547">Nucleotide-binding</keyword>
<dbReference type="SUPFAM" id="SSF52540">
    <property type="entry name" value="P-loop containing nucleoside triphosphate hydrolases"/>
    <property type="match status" value="1"/>
</dbReference>
<evidence type="ECO:0000259" key="9">
    <source>
        <dbReference type="PROSITE" id="PS50893"/>
    </source>
</evidence>
<dbReference type="SMART" id="SM00382">
    <property type="entry name" value="AAA"/>
    <property type="match status" value="1"/>
</dbReference>
<feature type="domain" description="ABC transporter" evidence="9">
    <location>
        <begin position="348"/>
        <end position="582"/>
    </location>
</feature>
<evidence type="ECO:0000256" key="1">
    <source>
        <dbReference type="ARBA" id="ARBA00004651"/>
    </source>
</evidence>
<feature type="transmembrane region" description="Helical" evidence="8">
    <location>
        <begin position="294"/>
        <end position="316"/>
    </location>
</feature>
<keyword evidence="7 8" id="KW-0472">Membrane</keyword>
<dbReference type="InterPro" id="IPR003593">
    <property type="entry name" value="AAA+_ATPase"/>
</dbReference>
<protein>
    <submittedName>
        <fullName evidence="11">ABC transporter ATP-binding protein</fullName>
    </submittedName>
</protein>
<dbReference type="InterPro" id="IPR036640">
    <property type="entry name" value="ABC1_TM_sf"/>
</dbReference>
<dbReference type="InterPro" id="IPR017871">
    <property type="entry name" value="ABC_transporter-like_CS"/>
</dbReference>
<dbReference type="FunFam" id="3.40.50.300:FF:000287">
    <property type="entry name" value="Multidrug ABC transporter ATP-binding protein"/>
    <property type="match status" value="1"/>
</dbReference>
<accession>A0A412PHN7</accession>
<keyword evidence="6 8" id="KW-1133">Transmembrane helix</keyword>
<evidence type="ECO:0000256" key="3">
    <source>
        <dbReference type="ARBA" id="ARBA00022692"/>
    </source>
</evidence>